<comment type="caution">
    <text evidence="3">The sequence shown here is derived from an EMBL/GenBank/DDBJ whole genome shotgun (WGS) entry which is preliminary data.</text>
</comment>
<feature type="region of interest" description="Disordered" evidence="2">
    <location>
        <begin position="145"/>
        <end position="206"/>
    </location>
</feature>
<dbReference type="InterPro" id="IPR011990">
    <property type="entry name" value="TPR-like_helical_dom_sf"/>
</dbReference>
<evidence type="ECO:0000256" key="1">
    <source>
        <dbReference type="ARBA" id="ARBA00022737"/>
    </source>
</evidence>
<feature type="compositionally biased region" description="Basic and acidic residues" evidence="2">
    <location>
        <begin position="1"/>
        <end position="15"/>
    </location>
</feature>
<evidence type="ECO:0008006" key="5">
    <source>
        <dbReference type="Google" id="ProtNLM"/>
    </source>
</evidence>
<dbReference type="EMBL" id="BDSP01000061">
    <property type="protein sequence ID" value="GAX13218.1"/>
    <property type="molecule type" value="Genomic_DNA"/>
</dbReference>
<dbReference type="Proteomes" id="UP000198406">
    <property type="component" value="Unassembled WGS sequence"/>
</dbReference>
<keyword evidence="1" id="KW-0677">Repeat</keyword>
<organism evidence="3 4">
    <name type="scientific">Fistulifera solaris</name>
    <name type="common">Oleaginous diatom</name>
    <dbReference type="NCBI Taxonomy" id="1519565"/>
    <lineage>
        <taxon>Eukaryota</taxon>
        <taxon>Sar</taxon>
        <taxon>Stramenopiles</taxon>
        <taxon>Ochrophyta</taxon>
        <taxon>Bacillariophyta</taxon>
        <taxon>Bacillariophyceae</taxon>
        <taxon>Bacillariophycidae</taxon>
        <taxon>Naviculales</taxon>
        <taxon>Naviculaceae</taxon>
        <taxon>Fistulifera</taxon>
    </lineage>
</organism>
<reference evidence="3 4" key="1">
    <citation type="journal article" date="2015" name="Plant Cell">
        <title>Oil accumulation by the oleaginous diatom Fistulifera solaris as revealed by the genome and transcriptome.</title>
        <authorList>
            <person name="Tanaka T."/>
            <person name="Maeda Y."/>
            <person name="Veluchamy A."/>
            <person name="Tanaka M."/>
            <person name="Abida H."/>
            <person name="Marechal E."/>
            <person name="Bowler C."/>
            <person name="Muto M."/>
            <person name="Sunaga Y."/>
            <person name="Tanaka M."/>
            <person name="Yoshino T."/>
            <person name="Taniguchi T."/>
            <person name="Fukuda Y."/>
            <person name="Nemoto M."/>
            <person name="Matsumoto M."/>
            <person name="Wong P.S."/>
            <person name="Aburatani S."/>
            <person name="Fujibuchi W."/>
        </authorList>
    </citation>
    <scope>NUCLEOTIDE SEQUENCE [LARGE SCALE GENOMIC DNA]</scope>
    <source>
        <strain evidence="3 4">JPCC DA0580</strain>
    </source>
</reference>
<accession>A0A1Z5JHG6</accession>
<dbReference type="InParanoid" id="A0A1Z5JHG6"/>
<protein>
    <recommendedName>
        <fullName evidence="5">Pentacotripeptide-repeat region of PRORP domain-containing protein</fullName>
    </recommendedName>
</protein>
<feature type="region of interest" description="Disordered" evidence="2">
    <location>
        <begin position="1"/>
        <end position="37"/>
    </location>
</feature>
<feature type="compositionally biased region" description="Basic residues" evidence="2">
    <location>
        <begin position="149"/>
        <end position="158"/>
    </location>
</feature>
<dbReference type="Gene3D" id="1.25.40.10">
    <property type="entry name" value="Tetratricopeptide repeat domain"/>
    <property type="match status" value="2"/>
</dbReference>
<proteinExistence type="predicted"/>
<feature type="compositionally biased region" description="Basic and acidic residues" evidence="2">
    <location>
        <begin position="173"/>
        <end position="190"/>
    </location>
</feature>
<evidence type="ECO:0000313" key="3">
    <source>
        <dbReference type="EMBL" id="GAX13218.1"/>
    </source>
</evidence>
<keyword evidence="4" id="KW-1185">Reference proteome</keyword>
<dbReference type="AlphaFoldDB" id="A0A1Z5JHG6"/>
<name>A0A1Z5JHG6_FISSO</name>
<dbReference type="InterPro" id="IPR051222">
    <property type="entry name" value="PPR/CCM1_RNA-binding"/>
</dbReference>
<dbReference type="PANTHER" id="PTHR47942">
    <property type="entry name" value="TETRATRICOPEPTIDE REPEAT (TPR)-LIKE SUPERFAMILY PROTEIN-RELATED"/>
    <property type="match status" value="1"/>
</dbReference>
<evidence type="ECO:0000256" key="2">
    <source>
        <dbReference type="SAM" id="MobiDB-lite"/>
    </source>
</evidence>
<dbReference type="OrthoDB" id="47691at2759"/>
<evidence type="ECO:0000313" key="4">
    <source>
        <dbReference type="Proteomes" id="UP000198406"/>
    </source>
</evidence>
<gene>
    <name evidence="3" type="ORF">FisN_17Hh150</name>
</gene>
<dbReference type="PANTHER" id="PTHR47942:SF63">
    <property type="entry name" value="PENTATRICOPEPTIDE REPEAT-CONTAINING PROTEIN"/>
    <property type="match status" value="1"/>
</dbReference>
<sequence>MNRDLDPREDDKENCSRPSGKRLHDENRGSPSSALKEDSLTSCLLLHENGKNFAVASAKISLSPSLKGDRTKKGILTETQKENIPFLDLKHPKPTIYDTSSFSTNKSKQITDGSFAALGVGSDDATEGLVHDERNKEAIALSTPTTQLRRSRRVRKRPSRFDAEFDGLGSLPKPEERVKRSDDEKDKDDPPAPASAQELEDEEKPRAPASVQLLEVLLSKDSTALPFCDPFSSIYSFGAIGDRKQESHSPDSIKSVSLADVFCPEGVFSSVKLLSQFDLNFDEDLEESKTSTHADLSDTVYQGQKIADMKLPAYCRMLKSIAHDSESPDQAHSILRGTIQQYLDCIGTLRPNGACFNAVIHGYAQLGYAAAAENVLSLMFQDYFNYHNTLAKPNVRVYTNVLHAWRKSKSLDAHERCENLLEEMHRLSDTGVAPECKPDAYAYTVLFHCLAESDCADASEVAERQYMKMKQDAKVLQVDAIAYSNLLNIFTKNPSTHERAEQLLWEMVSDYKEGNKKAKPHTRNFNTVIAMWAKSNDPESARRAQLVVERLIQFQDEGTLYVKPDEYTYSLLLKNW</sequence>